<dbReference type="STRING" id="298654.FraEuI1c_1852"/>
<keyword evidence="4" id="KW-1185">Reference proteome</keyword>
<dbReference type="PANTHER" id="PTHR43566:SF2">
    <property type="entry name" value="DUF4143 DOMAIN-CONTAINING PROTEIN"/>
    <property type="match status" value="1"/>
</dbReference>
<dbReference type="AlphaFoldDB" id="E3JCR8"/>
<sequence length="416" mass="45478">MSRYVPRLIDQELQDVIATHPAVLVVGPRACGKTTTTRRLCRSMLRLDVPAQAAVVRADPDVALRGLDEPILIDEWQLVPEVLGAVKRAVDDDPRPGRFVLTGSSQADLTASGWPATGRIVRLTMYPLVGRERHGDPTAPPLIDRIVAEGVTSLANPAPEWDLASYVDEALTSGWPEALNAPTGRSRDRWLTGYVDHLATREAPALGVARDPLRMRRYLQAIAANTAGVPTHKLLYDAAGINRETAAAYDNLLDTLMITSRVPAWAGNRTLRATRLPKRYVIDPGLLGPLLRIDQRRALRDGDLLGRAIDTLVAAQLRAECALSVIGADLYHFRDPAGRHEVDLLVETRDGQLVAIEIKASAAPSLNDARHLVWLQEQTETRLAAGLLIHTGPRMFQLTDRITAVPIASLWASAET</sequence>
<dbReference type="Pfam" id="PF13635">
    <property type="entry name" value="DUF4143"/>
    <property type="match status" value="1"/>
</dbReference>
<reference evidence="3 4" key="1">
    <citation type="submission" date="2010-10" db="EMBL/GenBank/DDBJ databases">
        <title>Complete sequence of Frankia sp. EuI1c.</title>
        <authorList>
            <consortium name="US DOE Joint Genome Institute"/>
            <person name="Lucas S."/>
            <person name="Copeland A."/>
            <person name="Lapidus A."/>
            <person name="Cheng J.-F."/>
            <person name="Bruce D."/>
            <person name="Goodwin L."/>
            <person name="Pitluck S."/>
            <person name="Chertkov O."/>
            <person name="Detter J.C."/>
            <person name="Han C."/>
            <person name="Tapia R."/>
            <person name="Land M."/>
            <person name="Hauser L."/>
            <person name="Jeffries C."/>
            <person name="Kyrpides N."/>
            <person name="Ivanova N."/>
            <person name="Mikhailova N."/>
            <person name="Beauchemin N."/>
            <person name="Sen A."/>
            <person name="Sur S.A."/>
            <person name="Gtari M."/>
            <person name="Wall L."/>
            <person name="Tisa L."/>
            <person name="Woyke T."/>
        </authorList>
    </citation>
    <scope>NUCLEOTIDE SEQUENCE [LARGE SCALE GENOMIC DNA]</scope>
    <source>
        <strain evidence="4">DSM 45817 / CECT 9037 / EuI1c</strain>
    </source>
</reference>
<evidence type="ECO:0000259" key="2">
    <source>
        <dbReference type="Pfam" id="PF13635"/>
    </source>
</evidence>
<protein>
    <submittedName>
        <fullName evidence="3">Putative ATP/GTP binding protein</fullName>
    </submittedName>
</protein>
<dbReference type="KEGG" id="fri:FraEuI1c_1852"/>
<dbReference type="Pfam" id="PF13173">
    <property type="entry name" value="AAA_14"/>
    <property type="match status" value="1"/>
</dbReference>
<dbReference type="InParanoid" id="E3JCR8"/>
<dbReference type="InterPro" id="IPR041682">
    <property type="entry name" value="AAA_14"/>
</dbReference>
<evidence type="ECO:0000313" key="4">
    <source>
        <dbReference type="Proteomes" id="UP000002484"/>
    </source>
</evidence>
<dbReference type="HOGENOM" id="CLU_041527_4_1_11"/>
<accession>E3JCR8</accession>
<dbReference type="eggNOG" id="COG1373">
    <property type="taxonomic scope" value="Bacteria"/>
</dbReference>
<proteinExistence type="predicted"/>
<dbReference type="InterPro" id="IPR025420">
    <property type="entry name" value="DUF4143"/>
</dbReference>
<evidence type="ECO:0000259" key="1">
    <source>
        <dbReference type="Pfam" id="PF13173"/>
    </source>
</evidence>
<organism evidence="3 4">
    <name type="scientific">Pseudofrankia inefficax (strain DSM 45817 / CECT 9037 / DDB 130130 / EuI1c)</name>
    <name type="common">Frankia inefficax</name>
    <dbReference type="NCBI Taxonomy" id="298654"/>
    <lineage>
        <taxon>Bacteria</taxon>
        <taxon>Bacillati</taxon>
        <taxon>Actinomycetota</taxon>
        <taxon>Actinomycetes</taxon>
        <taxon>Frankiales</taxon>
        <taxon>Frankiaceae</taxon>
        <taxon>Pseudofrankia</taxon>
    </lineage>
</organism>
<feature type="domain" description="DUF4143" evidence="2">
    <location>
        <begin position="201"/>
        <end position="361"/>
    </location>
</feature>
<feature type="domain" description="AAA" evidence="1">
    <location>
        <begin position="20"/>
        <end position="132"/>
    </location>
</feature>
<gene>
    <name evidence="3" type="ordered locus">FraEuI1c_1852</name>
</gene>
<dbReference type="Proteomes" id="UP000002484">
    <property type="component" value="Chromosome"/>
</dbReference>
<dbReference type="SUPFAM" id="SSF52540">
    <property type="entry name" value="P-loop containing nucleoside triphosphate hydrolases"/>
    <property type="match status" value="1"/>
</dbReference>
<dbReference type="PANTHER" id="PTHR43566">
    <property type="entry name" value="CONSERVED PROTEIN"/>
    <property type="match status" value="1"/>
</dbReference>
<dbReference type="InterPro" id="IPR027417">
    <property type="entry name" value="P-loop_NTPase"/>
</dbReference>
<dbReference type="RefSeq" id="WP_013423027.1">
    <property type="nucleotide sequence ID" value="NC_014666.1"/>
</dbReference>
<dbReference type="EMBL" id="CP002299">
    <property type="protein sequence ID" value="ADP79908.1"/>
    <property type="molecule type" value="Genomic_DNA"/>
</dbReference>
<evidence type="ECO:0000313" key="3">
    <source>
        <dbReference type="EMBL" id="ADP79908.1"/>
    </source>
</evidence>
<name>E3JCR8_PSEI1</name>